<dbReference type="GO" id="GO:0006508">
    <property type="term" value="P:proteolysis"/>
    <property type="evidence" value="ECO:0007669"/>
    <property type="project" value="UniProtKB-KW"/>
</dbReference>
<evidence type="ECO:0000313" key="5">
    <source>
        <dbReference type="EMBL" id="NOV96130.1"/>
    </source>
</evidence>
<dbReference type="InterPro" id="IPR009003">
    <property type="entry name" value="Peptidase_S1_PA"/>
</dbReference>
<evidence type="ECO:0000256" key="1">
    <source>
        <dbReference type="ARBA" id="ARBA00022670"/>
    </source>
</evidence>
<accession>A0ABX1ZZU8</accession>
<dbReference type="EC" id="3.4.21.-" evidence="5"/>
<dbReference type="Pfam" id="PF13180">
    <property type="entry name" value="PDZ_2"/>
    <property type="match status" value="1"/>
</dbReference>
<dbReference type="InterPro" id="IPR001940">
    <property type="entry name" value="Peptidase_S1C"/>
</dbReference>
<sequence length="517" mass="51184">MSTENTSPQDPSHGEHPVEQPTAPLHPVHQPQPARFAHPAAPSYQAPPQQAPHAGGPPPGYPTGQAYPTGGRPLPAPYATADATTQQRRRSAWGPVVAAAAGAAVLASGATYALTGTLGGDGVASLADVGTPEQSTTAPVASSSNQNPDWQAVTAAVAPSVVAIQVSGQGGGSEGSGVVLDAEGHVLTNNHVVAGASDGAVQVTLSDGRLYAATIVGTDPTTDLAVVQLDDAPDDLEPATFGDSDAVQVGDSVLAVGNPLGLANTATTGIVSALDRPVAASGDDSGEVVVTNAIQIDAAINPGNSGGPLFDAQGRVVGITSSIATLSNGANQSGSIGLGFAIPVNLATNVAQQLVEDGTAEHAFLGVSLGDATAEADGVTRRGAEVGQVTEGSPAAEAGLRPGDVIVAIDEDSVNGAESLTAYVRERTAGEQATITYVRDGRTQTADVTLAVREATTTGSQGGSDGSGLPGQDGSGQQGQGSDEGGSDQGGSDQGGEGSDPTQPDNIPDWLHDLFGN</sequence>
<feature type="region of interest" description="Disordered" evidence="3">
    <location>
        <begin position="1"/>
        <end position="87"/>
    </location>
</feature>
<evidence type="ECO:0000259" key="4">
    <source>
        <dbReference type="PROSITE" id="PS50106"/>
    </source>
</evidence>
<feature type="region of interest" description="Disordered" evidence="3">
    <location>
        <begin position="455"/>
        <end position="517"/>
    </location>
</feature>
<comment type="caution">
    <text evidence="5">The sequence shown here is derived from an EMBL/GenBank/DDBJ whole genome shotgun (WGS) entry which is preliminary data.</text>
</comment>
<dbReference type="PRINTS" id="PR00834">
    <property type="entry name" value="PROTEASES2C"/>
</dbReference>
<dbReference type="PANTHER" id="PTHR43343">
    <property type="entry name" value="PEPTIDASE S12"/>
    <property type="match status" value="1"/>
</dbReference>
<dbReference type="SUPFAM" id="SSF50494">
    <property type="entry name" value="Trypsin-like serine proteases"/>
    <property type="match status" value="1"/>
</dbReference>
<dbReference type="SUPFAM" id="SSF50156">
    <property type="entry name" value="PDZ domain-like"/>
    <property type="match status" value="1"/>
</dbReference>
<dbReference type="PROSITE" id="PS50106">
    <property type="entry name" value="PDZ"/>
    <property type="match status" value="1"/>
</dbReference>
<dbReference type="InterPro" id="IPR036034">
    <property type="entry name" value="PDZ_sf"/>
</dbReference>
<reference evidence="5 6" key="1">
    <citation type="submission" date="2020-05" db="EMBL/GenBank/DDBJ databases">
        <title>Genomic Encyclopedia of Type Strains, Phase III (KMG-III): the genomes of soil and plant-associated and newly described type strains.</title>
        <authorList>
            <person name="Whitman W."/>
        </authorList>
    </citation>
    <scope>NUCLEOTIDE SEQUENCE [LARGE SCALE GENOMIC DNA]</scope>
    <source>
        <strain evidence="5 6">KCTC 19046</strain>
    </source>
</reference>
<keyword evidence="1 5" id="KW-0645">Protease</keyword>
<dbReference type="RefSeq" id="WP_171782362.1">
    <property type="nucleotide sequence ID" value="NZ_BAAAML010000002.1"/>
</dbReference>
<evidence type="ECO:0000256" key="2">
    <source>
        <dbReference type="ARBA" id="ARBA00022801"/>
    </source>
</evidence>
<dbReference type="PANTHER" id="PTHR43343:SF3">
    <property type="entry name" value="PROTEASE DO-LIKE 8, CHLOROPLASTIC"/>
    <property type="match status" value="1"/>
</dbReference>
<dbReference type="Gene3D" id="2.30.42.10">
    <property type="match status" value="1"/>
</dbReference>
<evidence type="ECO:0000313" key="6">
    <source>
        <dbReference type="Proteomes" id="UP000757540"/>
    </source>
</evidence>
<dbReference type="EMBL" id="JABEZU010000001">
    <property type="protein sequence ID" value="NOV96130.1"/>
    <property type="molecule type" value="Genomic_DNA"/>
</dbReference>
<keyword evidence="2 5" id="KW-0378">Hydrolase</keyword>
<feature type="domain" description="PDZ" evidence="4">
    <location>
        <begin position="349"/>
        <end position="441"/>
    </location>
</feature>
<dbReference type="GO" id="GO:0008233">
    <property type="term" value="F:peptidase activity"/>
    <property type="evidence" value="ECO:0007669"/>
    <property type="project" value="UniProtKB-KW"/>
</dbReference>
<dbReference type="Gene3D" id="2.40.10.120">
    <property type="match status" value="1"/>
</dbReference>
<feature type="compositionally biased region" description="Polar residues" evidence="3">
    <location>
        <begin position="1"/>
        <end position="10"/>
    </location>
</feature>
<dbReference type="SMART" id="SM00228">
    <property type="entry name" value="PDZ"/>
    <property type="match status" value="1"/>
</dbReference>
<proteinExistence type="predicted"/>
<organism evidence="5 6">
    <name type="scientific">Isoptericola halotolerans</name>
    <dbReference type="NCBI Taxonomy" id="300560"/>
    <lineage>
        <taxon>Bacteria</taxon>
        <taxon>Bacillati</taxon>
        <taxon>Actinomycetota</taxon>
        <taxon>Actinomycetes</taxon>
        <taxon>Micrococcales</taxon>
        <taxon>Promicromonosporaceae</taxon>
        <taxon>Isoptericola</taxon>
    </lineage>
</organism>
<name>A0ABX1ZZU8_9MICO</name>
<gene>
    <name evidence="5" type="ORF">HDG69_000683</name>
</gene>
<dbReference type="Proteomes" id="UP000757540">
    <property type="component" value="Unassembled WGS sequence"/>
</dbReference>
<dbReference type="InterPro" id="IPR001478">
    <property type="entry name" value="PDZ"/>
</dbReference>
<keyword evidence="6" id="KW-1185">Reference proteome</keyword>
<protein>
    <submittedName>
        <fullName evidence="5">Serine protease PepD</fullName>
        <ecNumber evidence="5">3.4.21.-</ecNumber>
    </submittedName>
</protein>
<feature type="compositionally biased region" description="Gly residues" evidence="3">
    <location>
        <begin position="460"/>
        <end position="498"/>
    </location>
</feature>
<dbReference type="Pfam" id="PF13365">
    <property type="entry name" value="Trypsin_2"/>
    <property type="match status" value="1"/>
</dbReference>
<evidence type="ECO:0000256" key="3">
    <source>
        <dbReference type="SAM" id="MobiDB-lite"/>
    </source>
</evidence>
<dbReference type="InterPro" id="IPR051201">
    <property type="entry name" value="Chloro_Bact_Ser_Proteases"/>
</dbReference>
<feature type="compositionally biased region" description="Low complexity" evidence="3">
    <location>
        <begin position="62"/>
        <end position="71"/>
    </location>
</feature>
<feature type="compositionally biased region" description="Low complexity" evidence="3">
    <location>
        <begin position="37"/>
        <end position="54"/>
    </location>
</feature>